<evidence type="ECO:0000256" key="5">
    <source>
        <dbReference type="ARBA" id="ARBA00022519"/>
    </source>
</evidence>
<dbReference type="EMBL" id="LC066379">
    <property type="protein sequence ID" value="BAT29199.1"/>
    <property type="molecule type" value="Genomic_DNA"/>
</dbReference>
<proteinExistence type="inferred from homology"/>
<dbReference type="GO" id="GO:0015098">
    <property type="term" value="F:molybdate ion transmembrane transporter activity"/>
    <property type="evidence" value="ECO:0007669"/>
    <property type="project" value="InterPro"/>
</dbReference>
<dbReference type="PANTHER" id="PTHR43514">
    <property type="entry name" value="ABC TRANSPORTER I FAMILY MEMBER 10"/>
    <property type="match status" value="1"/>
</dbReference>
<evidence type="ECO:0000259" key="12">
    <source>
        <dbReference type="PROSITE" id="PS51866"/>
    </source>
</evidence>
<dbReference type="PROSITE" id="PS00211">
    <property type="entry name" value="ABC_TRANSPORTER_1"/>
    <property type="match status" value="1"/>
</dbReference>
<dbReference type="PANTHER" id="PTHR43514:SF10">
    <property type="entry name" value="MOLYBDENUM IMPORT ATP-BINDING PROTEIN MODC 2"/>
    <property type="match status" value="1"/>
</dbReference>
<evidence type="ECO:0000313" key="13">
    <source>
        <dbReference type="EMBL" id="BAT29199.1"/>
    </source>
</evidence>
<keyword evidence="5" id="KW-0997">Cell inner membrane</keyword>
<dbReference type="GO" id="GO:0016887">
    <property type="term" value="F:ATP hydrolysis activity"/>
    <property type="evidence" value="ECO:0007669"/>
    <property type="project" value="InterPro"/>
</dbReference>
<evidence type="ECO:0000256" key="3">
    <source>
        <dbReference type="ARBA" id="ARBA00022475"/>
    </source>
</evidence>
<evidence type="ECO:0000256" key="6">
    <source>
        <dbReference type="ARBA" id="ARBA00022741"/>
    </source>
</evidence>
<evidence type="ECO:0000256" key="1">
    <source>
        <dbReference type="ARBA" id="ARBA00005417"/>
    </source>
</evidence>
<keyword evidence="3" id="KW-1003">Cell membrane</keyword>
<sequence length="373" mass="39023">MNAEAETGPAGLSVALAGRLGAFALDIAFAAPATGVTALFGPSGSGKTSVLRGVAGLAAFDGRITVGDEIWQDAASFRPPHRRAVGYVFQEASLFAHLTVAKNLVYGARRSPGGVDAAHHAEIVELLGLGPLLARAPAGLSGGERQRVALGRAILSRPKLLLMDEPLSALDRFAKDEILPYFEALQAELAIPVLYVSHDIAEVERLADRIVVIEKGRVQAAGGLNAALTDSGLGFVRDPHAAAVLPARVVAYHTEDALTELDLGGQPVFVDGSGPHDVGAARRLRIEARDVSLSREIPTLSTISNTLKVRILAIEPASAADYSVFLALEGAEQLSFVAKVTRRSARRLSLAPGDSVFAQIKSVSLATARAIGD</sequence>
<protein>
    <submittedName>
        <fullName evidence="13">Putative ATP-binding protein, ABC-type molybdate transporter</fullName>
    </submittedName>
</protein>
<reference evidence="13" key="1">
    <citation type="journal article" date="2015" name="Proc. Natl. Acad. Sci. U.S.A.">
        <title>Bacterial clade with the ribosomal RNA operon on a small plasmid rather than the chromosome.</title>
        <authorList>
            <person name="Anda M."/>
            <person name="Ohtsubo Y."/>
            <person name="Okubo T."/>
            <person name="Sugawara M."/>
            <person name="Nagata Y."/>
            <person name="Tsuda M."/>
            <person name="Minamisawa K."/>
            <person name="Mitsui H."/>
        </authorList>
    </citation>
    <scope>NUCLEOTIDE SEQUENCE</scope>
    <source>
        <strain evidence="13">DSM 21871</strain>
    </source>
</reference>
<dbReference type="SUPFAM" id="SSF52540">
    <property type="entry name" value="P-loop containing nucleoside triphosphate hydrolases"/>
    <property type="match status" value="1"/>
</dbReference>
<dbReference type="InterPro" id="IPR003593">
    <property type="entry name" value="AAA+_ATPase"/>
</dbReference>
<dbReference type="GO" id="GO:0005524">
    <property type="term" value="F:ATP binding"/>
    <property type="evidence" value="ECO:0007669"/>
    <property type="project" value="UniProtKB-KW"/>
</dbReference>
<feature type="domain" description="ABC transporter" evidence="11">
    <location>
        <begin position="9"/>
        <end position="240"/>
    </location>
</feature>
<evidence type="ECO:0000256" key="4">
    <source>
        <dbReference type="ARBA" id="ARBA00022505"/>
    </source>
</evidence>
<dbReference type="Gene3D" id="3.40.50.300">
    <property type="entry name" value="P-loop containing nucleotide triphosphate hydrolases"/>
    <property type="match status" value="1"/>
</dbReference>
<keyword evidence="9" id="KW-0472">Membrane</keyword>
<dbReference type="InterPro" id="IPR003439">
    <property type="entry name" value="ABC_transporter-like_ATP-bd"/>
</dbReference>
<dbReference type="InterPro" id="IPR005116">
    <property type="entry name" value="Transp-assoc_OB_typ1"/>
</dbReference>
<dbReference type="Pfam" id="PF00005">
    <property type="entry name" value="ABC_tran"/>
    <property type="match status" value="1"/>
</dbReference>
<dbReference type="InterPro" id="IPR008995">
    <property type="entry name" value="Mo/tungstate-bd_C_term_dom"/>
</dbReference>
<dbReference type="InterPro" id="IPR027417">
    <property type="entry name" value="P-loop_NTPase"/>
</dbReference>
<dbReference type="PROSITE" id="PS51866">
    <property type="entry name" value="MOP"/>
    <property type="match status" value="1"/>
</dbReference>
<keyword evidence="7 13" id="KW-0067">ATP-binding</keyword>
<evidence type="ECO:0000256" key="7">
    <source>
        <dbReference type="ARBA" id="ARBA00022840"/>
    </source>
</evidence>
<accession>A0A0P0Z552</accession>
<keyword evidence="8" id="KW-1278">Translocase</keyword>
<dbReference type="GO" id="GO:0016020">
    <property type="term" value="C:membrane"/>
    <property type="evidence" value="ECO:0007669"/>
    <property type="project" value="InterPro"/>
</dbReference>
<keyword evidence="6" id="KW-0547">Nucleotide-binding</keyword>
<evidence type="ECO:0000259" key="11">
    <source>
        <dbReference type="PROSITE" id="PS50893"/>
    </source>
</evidence>
<dbReference type="InterPro" id="IPR011868">
    <property type="entry name" value="ModC_ABC_ATP-bd"/>
</dbReference>
<feature type="domain" description="Mop" evidence="12">
    <location>
        <begin position="300"/>
        <end position="369"/>
    </location>
</feature>
<dbReference type="SMART" id="SM00382">
    <property type="entry name" value="AAA"/>
    <property type="match status" value="1"/>
</dbReference>
<evidence type="ECO:0000256" key="9">
    <source>
        <dbReference type="ARBA" id="ARBA00023136"/>
    </source>
</evidence>
<dbReference type="PROSITE" id="PS50893">
    <property type="entry name" value="ABC_TRANSPORTER_2"/>
    <property type="match status" value="1"/>
</dbReference>
<dbReference type="Pfam" id="PF03459">
    <property type="entry name" value="TOBE"/>
    <property type="match status" value="1"/>
</dbReference>
<dbReference type="InterPro" id="IPR004606">
    <property type="entry name" value="Mop_domain"/>
</dbReference>
<dbReference type="AlphaFoldDB" id="A0A0P0Z552"/>
<dbReference type="InterPro" id="IPR017871">
    <property type="entry name" value="ABC_transporter-like_CS"/>
</dbReference>
<evidence type="ECO:0000256" key="2">
    <source>
        <dbReference type="ARBA" id="ARBA00022448"/>
    </source>
</evidence>
<evidence type="ECO:0000256" key="10">
    <source>
        <dbReference type="PROSITE-ProRule" id="PRU01213"/>
    </source>
</evidence>
<dbReference type="GO" id="GO:0140359">
    <property type="term" value="F:ABC-type transporter activity"/>
    <property type="evidence" value="ECO:0007669"/>
    <property type="project" value="InterPro"/>
</dbReference>
<comment type="similarity">
    <text evidence="1">Belongs to the ABC transporter superfamily.</text>
</comment>
<dbReference type="NCBIfam" id="TIGR02142">
    <property type="entry name" value="modC_ABC"/>
    <property type="match status" value="1"/>
</dbReference>
<dbReference type="Gene3D" id="2.40.50.100">
    <property type="match status" value="1"/>
</dbReference>
<evidence type="ECO:0000256" key="8">
    <source>
        <dbReference type="ARBA" id="ARBA00022967"/>
    </source>
</evidence>
<organism evidence="13">
    <name type="scientific">Aurantimonas manganoxydans</name>
    <dbReference type="NCBI Taxonomy" id="651183"/>
    <lineage>
        <taxon>Bacteria</taxon>
        <taxon>Pseudomonadati</taxon>
        <taxon>Pseudomonadota</taxon>
        <taxon>Alphaproteobacteria</taxon>
        <taxon>Hyphomicrobiales</taxon>
        <taxon>Aurantimonadaceae</taxon>
        <taxon>Aurantimonas</taxon>
    </lineage>
</organism>
<name>A0A0P0Z552_9HYPH</name>
<dbReference type="SUPFAM" id="SSF50331">
    <property type="entry name" value="MOP-like"/>
    <property type="match status" value="1"/>
</dbReference>
<keyword evidence="4 10" id="KW-0500">Molybdenum</keyword>
<dbReference type="InterPro" id="IPR050334">
    <property type="entry name" value="Molybdenum_import_ModC"/>
</dbReference>
<keyword evidence="2" id="KW-0813">Transport</keyword>